<dbReference type="Proteomes" id="UP000075635">
    <property type="component" value="Unassembled WGS sequence"/>
</dbReference>
<dbReference type="SMART" id="SM00046">
    <property type="entry name" value="DAGKc"/>
    <property type="match status" value="1"/>
</dbReference>
<dbReference type="EMBL" id="JEMB01002601">
    <property type="protein sequence ID" value="KYF79837.1"/>
    <property type="molecule type" value="Genomic_DNA"/>
</dbReference>
<reference evidence="3 4" key="1">
    <citation type="submission" date="2014-02" db="EMBL/GenBank/DDBJ databases">
        <title>The small core and large imbalanced accessory genome model reveals a collaborative survival strategy of Sorangium cellulosum strains in nature.</title>
        <authorList>
            <person name="Han K."/>
            <person name="Peng R."/>
            <person name="Blom J."/>
            <person name="Li Y.-Z."/>
        </authorList>
    </citation>
    <scope>NUCLEOTIDE SEQUENCE [LARGE SCALE GENOMIC DNA]</scope>
    <source>
        <strain evidence="3 4">So0011-07</strain>
    </source>
</reference>
<dbReference type="Pfam" id="PF00781">
    <property type="entry name" value="DAGK_cat"/>
    <property type="match status" value="1"/>
</dbReference>
<organism evidence="3 4">
    <name type="scientific">Sorangium cellulosum</name>
    <name type="common">Polyangium cellulosum</name>
    <dbReference type="NCBI Taxonomy" id="56"/>
    <lineage>
        <taxon>Bacteria</taxon>
        <taxon>Pseudomonadati</taxon>
        <taxon>Myxococcota</taxon>
        <taxon>Polyangia</taxon>
        <taxon>Polyangiales</taxon>
        <taxon>Polyangiaceae</taxon>
        <taxon>Sorangium</taxon>
    </lineage>
</organism>
<evidence type="ECO:0000313" key="3">
    <source>
        <dbReference type="EMBL" id="KYF79837.1"/>
    </source>
</evidence>
<dbReference type="InterPro" id="IPR017438">
    <property type="entry name" value="ATP-NAD_kinase_N"/>
</dbReference>
<sequence>MGGIGVIINPRSRQNLSDPRAAVRLARTLGDHGVVRTARTREDLARIAEDFRKLDIDVLGISGGDGTNHVTITGFLDVYEDEPLPPIAFLRGGTMNTVANAVGVPRGRPDGLLAGLIARYTDRGRHPLRWIERHVMHIGAHYGFIFGTGCVHGFIAEYNRSEERSAIWAAKVLARASAAVLLKTDTQVAARWEGRVHFEDGSSFPDRDYLAVAAGTVDQIGLGFRPFHRYDERPESFHMLGIHTTALGFVRKLRDIWRAQPMGEAHTFEKIARRAVLEARSGVVRYVCDGDVHEHVGPLTVRIGPRVKILVEHKSGHRPVGDRRTPHDVYGPGEGARGRAFMRGRAR</sequence>
<dbReference type="GO" id="GO:0016301">
    <property type="term" value="F:kinase activity"/>
    <property type="evidence" value="ECO:0007669"/>
    <property type="project" value="UniProtKB-KW"/>
</dbReference>
<evidence type="ECO:0000313" key="4">
    <source>
        <dbReference type="Proteomes" id="UP000075635"/>
    </source>
</evidence>
<evidence type="ECO:0000259" key="2">
    <source>
        <dbReference type="PROSITE" id="PS50146"/>
    </source>
</evidence>
<dbReference type="SUPFAM" id="SSF111331">
    <property type="entry name" value="NAD kinase/diacylglycerol kinase-like"/>
    <property type="match status" value="1"/>
</dbReference>
<dbReference type="PROSITE" id="PS50146">
    <property type="entry name" value="DAGK"/>
    <property type="match status" value="1"/>
</dbReference>
<feature type="compositionally biased region" description="Basic and acidic residues" evidence="1">
    <location>
        <begin position="314"/>
        <end position="327"/>
    </location>
</feature>
<comment type="caution">
    <text evidence="3">The sequence shown here is derived from an EMBL/GenBank/DDBJ whole genome shotgun (WGS) entry which is preliminary data.</text>
</comment>
<proteinExistence type="predicted"/>
<feature type="domain" description="DAGKc" evidence="2">
    <location>
        <begin position="1"/>
        <end position="137"/>
    </location>
</feature>
<dbReference type="InterPro" id="IPR001206">
    <property type="entry name" value="Diacylglycerol_kinase_cat_dom"/>
</dbReference>
<accession>A0A150RHU6</accession>
<dbReference type="Gene3D" id="3.40.50.10330">
    <property type="entry name" value="Probable inorganic polyphosphate/atp-NAD kinase, domain 1"/>
    <property type="match status" value="1"/>
</dbReference>
<protein>
    <submittedName>
        <fullName evidence="3">Sphingosine kinase</fullName>
    </submittedName>
</protein>
<keyword evidence="3" id="KW-0808">Transferase</keyword>
<keyword evidence="3" id="KW-0418">Kinase</keyword>
<feature type="region of interest" description="Disordered" evidence="1">
    <location>
        <begin position="314"/>
        <end position="347"/>
    </location>
</feature>
<evidence type="ECO:0000256" key="1">
    <source>
        <dbReference type="SAM" id="MobiDB-lite"/>
    </source>
</evidence>
<name>A0A150RHU6_SORCE</name>
<dbReference type="AlphaFoldDB" id="A0A150RHU6"/>
<dbReference type="InterPro" id="IPR016064">
    <property type="entry name" value="NAD/diacylglycerol_kinase_sf"/>
</dbReference>
<gene>
    <name evidence="3" type="ORF">BE17_32640</name>
</gene>